<evidence type="ECO:0000256" key="1">
    <source>
        <dbReference type="SAM" id="SignalP"/>
    </source>
</evidence>
<sequence>MTVSMHRWITVRRLLILSASSFISHGSWSKYSRQPRTWLMMNSLQTTDRISHGKRCRSMMAIWSSTVRIRSVPNVNCLMVKKRSTSENRCTLR</sequence>
<protein>
    <submittedName>
        <fullName evidence="2">Putative secreted protein</fullName>
    </submittedName>
</protein>
<name>A0A2M4DAY0_ANODA</name>
<organism evidence="2">
    <name type="scientific">Anopheles darlingi</name>
    <name type="common">Mosquito</name>
    <dbReference type="NCBI Taxonomy" id="43151"/>
    <lineage>
        <taxon>Eukaryota</taxon>
        <taxon>Metazoa</taxon>
        <taxon>Ecdysozoa</taxon>
        <taxon>Arthropoda</taxon>
        <taxon>Hexapoda</taxon>
        <taxon>Insecta</taxon>
        <taxon>Pterygota</taxon>
        <taxon>Neoptera</taxon>
        <taxon>Endopterygota</taxon>
        <taxon>Diptera</taxon>
        <taxon>Nematocera</taxon>
        <taxon>Culicoidea</taxon>
        <taxon>Culicidae</taxon>
        <taxon>Anophelinae</taxon>
        <taxon>Anopheles</taxon>
    </lineage>
</organism>
<dbReference type="EMBL" id="GGFL01010538">
    <property type="protein sequence ID" value="MBW74716.1"/>
    <property type="molecule type" value="Transcribed_RNA"/>
</dbReference>
<feature type="signal peptide" evidence="1">
    <location>
        <begin position="1"/>
        <end position="29"/>
    </location>
</feature>
<proteinExistence type="predicted"/>
<evidence type="ECO:0000313" key="2">
    <source>
        <dbReference type="EMBL" id="MBW74716.1"/>
    </source>
</evidence>
<accession>A0A2M4DAY0</accession>
<keyword evidence="1" id="KW-0732">Signal</keyword>
<dbReference type="AlphaFoldDB" id="A0A2M4DAY0"/>
<reference evidence="2" key="1">
    <citation type="submission" date="2018-01" db="EMBL/GenBank/DDBJ databases">
        <title>An insight into the sialome of Amazonian anophelines.</title>
        <authorList>
            <person name="Ribeiro J.M."/>
            <person name="Scarpassa V."/>
            <person name="Calvo E."/>
        </authorList>
    </citation>
    <scope>NUCLEOTIDE SEQUENCE</scope>
</reference>
<feature type="chain" id="PRO_5014720942" evidence="1">
    <location>
        <begin position="30"/>
        <end position="93"/>
    </location>
</feature>